<organism evidence="5 6">
    <name type="scientific">Herbaspirillum robiniae</name>
    <dbReference type="NCBI Taxonomy" id="2014887"/>
    <lineage>
        <taxon>Bacteria</taxon>
        <taxon>Pseudomonadati</taxon>
        <taxon>Pseudomonadota</taxon>
        <taxon>Betaproteobacteria</taxon>
        <taxon>Burkholderiales</taxon>
        <taxon>Oxalobacteraceae</taxon>
        <taxon>Herbaspirillum</taxon>
    </lineage>
</organism>
<evidence type="ECO:0000256" key="2">
    <source>
        <dbReference type="ARBA" id="ARBA00022729"/>
    </source>
</evidence>
<feature type="signal peptide" evidence="3">
    <location>
        <begin position="1"/>
        <end position="25"/>
    </location>
</feature>
<evidence type="ECO:0000256" key="1">
    <source>
        <dbReference type="ARBA" id="ARBA00004442"/>
    </source>
</evidence>
<evidence type="ECO:0000259" key="4">
    <source>
        <dbReference type="Pfam" id="PF13505"/>
    </source>
</evidence>
<feature type="chain" id="PRO_5012264377" description="Outer membrane protein beta-barrel domain-containing protein" evidence="3">
    <location>
        <begin position="26"/>
        <end position="209"/>
    </location>
</feature>
<comment type="subcellular location">
    <subcellularLocation>
        <location evidence="1">Cell outer membrane</location>
    </subcellularLocation>
</comment>
<sequence length="209" mass="22390">MQKIVRGAFALSLGLSILAVTPAMAQQANQFAGFSVGGALAYRHTNVDMKGFLNSSPSANDGVAALDASYAFALSPQWSLALGGTYDLNKTDGGSVSYRDGSRTGNVSVKLKNHWSLYLAPGYAFAKDWQVYGKLAYHRIQGEYRDSLFPSGTTSHDGVGYGVGLNYAASARLRVGVELQRVNFSREQGNESSGKPELTEAAIKLGYQF</sequence>
<dbReference type="RefSeq" id="WP_088750316.1">
    <property type="nucleotide sequence ID" value="NZ_NJGU01000003.1"/>
</dbReference>
<dbReference type="Pfam" id="PF13505">
    <property type="entry name" value="OMP_b-brl"/>
    <property type="match status" value="1"/>
</dbReference>
<reference evidence="5 6" key="1">
    <citation type="submission" date="2017-06" db="EMBL/GenBank/DDBJ databases">
        <title>Herbaspirillum phytohormonus sp. nov., isolated from the root nodule of Robinia pseudoacacia in lead-zinc mine.</title>
        <authorList>
            <person name="Fan M."/>
            <person name="Lin Y."/>
        </authorList>
    </citation>
    <scope>NUCLEOTIDE SEQUENCE [LARGE SCALE GENOMIC DNA]</scope>
    <source>
        <strain evidence="5 6">HZ10</strain>
    </source>
</reference>
<gene>
    <name evidence="5" type="ORF">CEJ42_05675</name>
</gene>
<name>A0A246WT19_9BURK</name>
<dbReference type="AlphaFoldDB" id="A0A246WT19"/>
<dbReference type="Gene3D" id="2.40.160.20">
    <property type="match status" value="1"/>
</dbReference>
<accession>A0A246WT19</accession>
<dbReference type="Proteomes" id="UP000197596">
    <property type="component" value="Unassembled WGS sequence"/>
</dbReference>
<protein>
    <recommendedName>
        <fullName evidence="4">Outer membrane protein beta-barrel domain-containing protein</fullName>
    </recommendedName>
</protein>
<evidence type="ECO:0000256" key="3">
    <source>
        <dbReference type="SAM" id="SignalP"/>
    </source>
</evidence>
<keyword evidence="2 3" id="KW-0732">Signal</keyword>
<proteinExistence type="predicted"/>
<comment type="caution">
    <text evidence="5">The sequence shown here is derived from an EMBL/GenBank/DDBJ whole genome shotgun (WGS) entry which is preliminary data.</text>
</comment>
<evidence type="ECO:0000313" key="6">
    <source>
        <dbReference type="Proteomes" id="UP000197596"/>
    </source>
</evidence>
<dbReference type="EMBL" id="NJGU01000003">
    <property type="protein sequence ID" value="OWY30101.1"/>
    <property type="molecule type" value="Genomic_DNA"/>
</dbReference>
<dbReference type="InterPro" id="IPR011250">
    <property type="entry name" value="OMP/PagP_B-barrel"/>
</dbReference>
<evidence type="ECO:0000313" key="5">
    <source>
        <dbReference type="EMBL" id="OWY30101.1"/>
    </source>
</evidence>
<dbReference type="InterPro" id="IPR027385">
    <property type="entry name" value="Beta-barrel_OMP"/>
</dbReference>
<dbReference type="GO" id="GO:0009279">
    <property type="term" value="C:cell outer membrane"/>
    <property type="evidence" value="ECO:0007669"/>
    <property type="project" value="UniProtKB-SubCell"/>
</dbReference>
<dbReference type="SUPFAM" id="SSF56925">
    <property type="entry name" value="OMPA-like"/>
    <property type="match status" value="1"/>
</dbReference>
<feature type="domain" description="Outer membrane protein beta-barrel" evidence="4">
    <location>
        <begin position="15"/>
        <end position="209"/>
    </location>
</feature>